<dbReference type="PANTHER" id="PTHR43649:SF31">
    <property type="entry name" value="SN-GLYCEROL-3-PHOSPHATE-BINDING PERIPLASMIC PROTEIN UGPB"/>
    <property type="match status" value="1"/>
</dbReference>
<evidence type="ECO:0000256" key="3">
    <source>
        <dbReference type="ARBA" id="ARBA00011557"/>
    </source>
</evidence>
<dbReference type="Pfam" id="PF01547">
    <property type="entry name" value="SBP_bac_1"/>
    <property type="match status" value="1"/>
</dbReference>
<organism evidence="8 9">
    <name type="scientific">Lysobacter korlensis</name>
    <dbReference type="NCBI Taxonomy" id="553636"/>
    <lineage>
        <taxon>Bacteria</taxon>
        <taxon>Pseudomonadati</taxon>
        <taxon>Pseudomonadota</taxon>
        <taxon>Gammaproteobacteria</taxon>
        <taxon>Lysobacterales</taxon>
        <taxon>Lysobacteraceae</taxon>
        <taxon>Lysobacter</taxon>
    </lineage>
</organism>
<dbReference type="InterPro" id="IPR006059">
    <property type="entry name" value="SBP"/>
</dbReference>
<accession>A0ABV6RVY9</accession>
<proteinExistence type="inferred from homology"/>
<dbReference type="Gene3D" id="3.40.190.10">
    <property type="entry name" value="Periplasmic binding protein-like II"/>
    <property type="match status" value="2"/>
</dbReference>
<comment type="subunit">
    <text evidence="3">The complex is composed of two ATP-binding proteins (UgpC), two transmembrane proteins (UgpA and UgpE) and a solute-binding protein (UgpB).</text>
</comment>
<sequence length="426" mass="45039">MKRSTTFVAPAAAAAVLLGLTACTGAPPGGGSADGGDQSSIRYLVEQPEDPAVLETLEAHIADFEESEGIDVELEAMPQENMRTVLQTQLQSGEGPDVFSWGSGPGYAGALAEAGLLYDLTDAYEEYDWPIYDFAKERVTFDGKIVGVPGEMETIGLFYNKDIFDELGIEQPQDLGDLEDAAQAIADSGIVPIGVSDQEGWQGGHLLSMALSSKVGSDGVDALLAGEESWDSPAVVESLRLWEEWNEAGYLPPFPTSLSYDNANAQFYSGEIAILPTGSWLVSGIDENADFEVGYIPFPAEDGPGIFTGGLGSGPYISANTDKVDAALQFVDFLVSEEHGRWTVENIGSIPPYPVDTEGVDASPLFAQVLEDTSKFSGGTGDFGVNIDVLASDTFNETMWNGLQAILSGQATAEEVAADLEAAAQS</sequence>
<keyword evidence="9" id="KW-1185">Reference proteome</keyword>
<evidence type="ECO:0000256" key="5">
    <source>
        <dbReference type="ARBA" id="ARBA00022448"/>
    </source>
</evidence>
<feature type="chain" id="PRO_5047341618" description="sn-glycerol-3-phosphate-binding periplasmic protein UgpB" evidence="7">
    <location>
        <begin position="26"/>
        <end position="426"/>
    </location>
</feature>
<reference evidence="8 9" key="1">
    <citation type="submission" date="2024-09" db="EMBL/GenBank/DDBJ databases">
        <authorList>
            <person name="Sun Q."/>
            <person name="Mori K."/>
        </authorList>
    </citation>
    <scope>NUCLEOTIDE SEQUENCE [LARGE SCALE GENOMIC DNA]</scope>
    <source>
        <strain evidence="8 9">KCTC 23076</strain>
    </source>
</reference>
<evidence type="ECO:0000256" key="1">
    <source>
        <dbReference type="ARBA" id="ARBA00004418"/>
    </source>
</evidence>
<evidence type="ECO:0000256" key="6">
    <source>
        <dbReference type="ARBA" id="ARBA00022729"/>
    </source>
</evidence>
<evidence type="ECO:0000256" key="7">
    <source>
        <dbReference type="SAM" id="SignalP"/>
    </source>
</evidence>
<comment type="subcellular location">
    <subcellularLocation>
        <location evidence="1">Periplasm</location>
    </subcellularLocation>
</comment>
<feature type="signal peptide" evidence="7">
    <location>
        <begin position="1"/>
        <end position="25"/>
    </location>
</feature>
<gene>
    <name evidence="8" type="ORF">ACFFGH_24185</name>
</gene>
<dbReference type="SUPFAM" id="SSF53850">
    <property type="entry name" value="Periplasmic binding protein-like II"/>
    <property type="match status" value="1"/>
</dbReference>
<keyword evidence="6 7" id="KW-0732">Signal</keyword>
<evidence type="ECO:0000313" key="8">
    <source>
        <dbReference type="EMBL" id="MFC0680941.1"/>
    </source>
</evidence>
<dbReference type="RefSeq" id="WP_386673112.1">
    <property type="nucleotide sequence ID" value="NZ_JBHLTG010000006.1"/>
</dbReference>
<dbReference type="InterPro" id="IPR050490">
    <property type="entry name" value="Bact_solute-bd_prot1"/>
</dbReference>
<name>A0ABV6RVY9_9GAMM</name>
<evidence type="ECO:0000256" key="2">
    <source>
        <dbReference type="ARBA" id="ARBA00008520"/>
    </source>
</evidence>
<dbReference type="PROSITE" id="PS51257">
    <property type="entry name" value="PROKAR_LIPOPROTEIN"/>
    <property type="match status" value="1"/>
</dbReference>
<dbReference type="EMBL" id="JBHLTG010000006">
    <property type="protein sequence ID" value="MFC0680941.1"/>
    <property type="molecule type" value="Genomic_DNA"/>
</dbReference>
<evidence type="ECO:0000256" key="4">
    <source>
        <dbReference type="ARBA" id="ARBA00017470"/>
    </source>
</evidence>
<protein>
    <recommendedName>
        <fullName evidence="4">sn-glycerol-3-phosphate-binding periplasmic protein UgpB</fullName>
    </recommendedName>
</protein>
<dbReference type="PANTHER" id="PTHR43649">
    <property type="entry name" value="ARABINOSE-BINDING PROTEIN-RELATED"/>
    <property type="match status" value="1"/>
</dbReference>
<dbReference type="Proteomes" id="UP001589896">
    <property type="component" value="Unassembled WGS sequence"/>
</dbReference>
<evidence type="ECO:0000313" key="9">
    <source>
        <dbReference type="Proteomes" id="UP001589896"/>
    </source>
</evidence>
<keyword evidence="5" id="KW-0813">Transport</keyword>
<comment type="caution">
    <text evidence="8">The sequence shown here is derived from an EMBL/GenBank/DDBJ whole genome shotgun (WGS) entry which is preliminary data.</text>
</comment>
<comment type="similarity">
    <text evidence="2">Belongs to the bacterial solute-binding protein 1 family.</text>
</comment>